<accession>A0AAV1TH50</accession>
<sequence>MNAGEAVVSARSTSPPVDLAPVTYGVRFPPVVTAVSTAPADVDSAITKNPADGRTPMSTPPVDVVALFRRVEAYEGSLALMSPSPHNWSLRCESLERELRESSAIVSQLRKKMQHKMVLTSSSLANMLHDGADSTD</sequence>
<gene>
    <name evidence="1" type="ORF">PM001_LOCUS6796</name>
</gene>
<name>A0AAV1TH50_9STRA</name>
<evidence type="ECO:0000313" key="1">
    <source>
        <dbReference type="EMBL" id="CAK7920696.1"/>
    </source>
</evidence>
<evidence type="ECO:0000313" key="2">
    <source>
        <dbReference type="Proteomes" id="UP001162060"/>
    </source>
</evidence>
<organism evidence="1 2">
    <name type="scientific">Peronospora matthiolae</name>
    <dbReference type="NCBI Taxonomy" id="2874970"/>
    <lineage>
        <taxon>Eukaryota</taxon>
        <taxon>Sar</taxon>
        <taxon>Stramenopiles</taxon>
        <taxon>Oomycota</taxon>
        <taxon>Peronosporomycetes</taxon>
        <taxon>Peronosporales</taxon>
        <taxon>Peronosporaceae</taxon>
        <taxon>Peronospora</taxon>
    </lineage>
</organism>
<comment type="caution">
    <text evidence="1">The sequence shown here is derived from an EMBL/GenBank/DDBJ whole genome shotgun (WGS) entry which is preliminary data.</text>
</comment>
<dbReference type="AlphaFoldDB" id="A0AAV1TH50"/>
<dbReference type="EMBL" id="CAKLBY020000052">
    <property type="protein sequence ID" value="CAK7920696.1"/>
    <property type="molecule type" value="Genomic_DNA"/>
</dbReference>
<dbReference type="Proteomes" id="UP001162060">
    <property type="component" value="Unassembled WGS sequence"/>
</dbReference>
<reference evidence="1" key="1">
    <citation type="submission" date="2024-01" db="EMBL/GenBank/DDBJ databases">
        <authorList>
            <person name="Webb A."/>
        </authorList>
    </citation>
    <scope>NUCLEOTIDE SEQUENCE</scope>
    <source>
        <strain evidence="1">Pm1</strain>
    </source>
</reference>
<proteinExistence type="predicted"/>
<protein>
    <submittedName>
        <fullName evidence="1">Uncharacterized protein</fullName>
    </submittedName>
</protein>